<dbReference type="InterPro" id="IPR013207">
    <property type="entry name" value="LGFP"/>
</dbReference>
<dbReference type="SMART" id="SM00644">
    <property type="entry name" value="Ami_2"/>
    <property type="match status" value="1"/>
</dbReference>
<gene>
    <name evidence="2" type="ORF">ACFP3H_04405</name>
</gene>
<dbReference type="SUPFAM" id="SSF51445">
    <property type="entry name" value="(Trans)glycosidases"/>
    <property type="match status" value="1"/>
</dbReference>
<evidence type="ECO:0000313" key="3">
    <source>
        <dbReference type="Proteomes" id="UP001596223"/>
    </source>
</evidence>
<dbReference type="Proteomes" id="UP001596223">
    <property type="component" value="Unassembled WGS sequence"/>
</dbReference>
<dbReference type="RefSeq" id="WP_378599976.1">
    <property type="nucleotide sequence ID" value="NZ_JBHSQN010000002.1"/>
</dbReference>
<dbReference type="InterPro" id="IPR017853">
    <property type="entry name" value="GH"/>
</dbReference>
<comment type="caution">
    <text evidence="2">The sequence shown here is derived from an EMBL/GenBank/DDBJ whole genome shotgun (WGS) entry which is preliminary data.</text>
</comment>
<evidence type="ECO:0000259" key="1">
    <source>
        <dbReference type="SMART" id="SM00644"/>
    </source>
</evidence>
<name>A0ABW1JLJ1_9NOCA</name>
<dbReference type="InterPro" id="IPR015020">
    <property type="entry name" value="Rv2525c-like_Glyco_Hydro-like"/>
</dbReference>
<dbReference type="Pfam" id="PF08924">
    <property type="entry name" value="Rv2525c_GlyHyd-like"/>
    <property type="match status" value="1"/>
</dbReference>
<dbReference type="Pfam" id="PF08310">
    <property type="entry name" value="LGFP"/>
    <property type="match status" value="3"/>
</dbReference>
<evidence type="ECO:0000313" key="2">
    <source>
        <dbReference type="EMBL" id="MFC6010281.1"/>
    </source>
</evidence>
<proteinExistence type="predicted"/>
<dbReference type="SUPFAM" id="SSF55846">
    <property type="entry name" value="N-acetylmuramoyl-L-alanine amidase-like"/>
    <property type="match status" value="1"/>
</dbReference>
<reference evidence="3" key="1">
    <citation type="journal article" date="2019" name="Int. J. Syst. Evol. Microbiol.">
        <title>The Global Catalogue of Microorganisms (GCM) 10K type strain sequencing project: providing services to taxonomists for standard genome sequencing and annotation.</title>
        <authorList>
            <consortium name="The Broad Institute Genomics Platform"/>
            <consortium name="The Broad Institute Genome Sequencing Center for Infectious Disease"/>
            <person name="Wu L."/>
            <person name="Ma J."/>
        </authorList>
    </citation>
    <scope>NUCLEOTIDE SEQUENCE [LARGE SCALE GENOMIC DNA]</scope>
    <source>
        <strain evidence="3">CCUG 36956</strain>
    </source>
</reference>
<sequence length="571" mass="61556">MSTAVDFAARLIDPRAIAAAGHSAVLAYISPSRPGANFGAKPITADYARALTAAGLDVVSIWQYGKPGDPTPSDWTTGFDGGRRMGEQALATHLSVGGPRHAPIFFAVDEDITLAQWNSTAVDFFRGVNAVLGVDATGIYGHSRVCAWAIEDAVVGARGQHSWAWQTRAWSGTEREPRAVLYQRVIDTPANPGPLIDGTRVDVNDILAADFGQWAIDRSVTAPPFTEIDRLGRSHSSRNGTRITNFILHTQEGNGTAESLAAYLNNPANGVSYHYTLRDSVLARVVPEELASWSVLSANPFTVNLCFAGSRVAWSRAQWTAIDADLRIAAFVAVRSARRHGYATDVIAPNYRVGEGITDHQYVTRALGIGSHTDVGPNFPWDVFAGHVAAFVGGGGGFNAIDARAAQTPWLGARRTEGERPTADGIGRFAEFEHGYVYWHPSTDAHAIPTAIMNKYAELRWERGPLGYPTAERGELPDPRGTGPALAQAFQGGTVYRRAGQPGYWVHGAIGARWAAAGHQNGELGWPVSDETPHDDGVYQAFEFGRIYWVPEQIVALRNSGDPDTPLARPA</sequence>
<dbReference type="InterPro" id="IPR036505">
    <property type="entry name" value="Amidase/PGRP_sf"/>
</dbReference>
<dbReference type="GO" id="GO:0016787">
    <property type="term" value="F:hydrolase activity"/>
    <property type="evidence" value="ECO:0007669"/>
    <property type="project" value="UniProtKB-KW"/>
</dbReference>
<feature type="domain" description="N-acetylmuramoyl-L-alanine amidase" evidence="1">
    <location>
        <begin position="231"/>
        <end position="376"/>
    </location>
</feature>
<dbReference type="Gene3D" id="3.40.80.10">
    <property type="entry name" value="Peptidoglycan recognition protein-like"/>
    <property type="match status" value="1"/>
</dbReference>
<dbReference type="InterPro" id="IPR002502">
    <property type="entry name" value="Amidase_domain"/>
</dbReference>
<keyword evidence="3" id="KW-1185">Reference proteome</keyword>
<protein>
    <submittedName>
        <fullName evidence="2">Glycoside hydrolase domain-containing protein</fullName>
    </submittedName>
</protein>
<accession>A0ABW1JLJ1</accession>
<dbReference type="Gene3D" id="3.20.20.80">
    <property type="entry name" value="Glycosidases"/>
    <property type="match status" value="1"/>
</dbReference>
<keyword evidence="2" id="KW-0378">Hydrolase</keyword>
<organism evidence="2 3">
    <name type="scientific">Nocardia lasii</name>
    <dbReference type="NCBI Taxonomy" id="1616107"/>
    <lineage>
        <taxon>Bacteria</taxon>
        <taxon>Bacillati</taxon>
        <taxon>Actinomycetota</taxon>
        <taxon>Actinomycetes</taxon>
        <taxon>Mycobacteriales</taxon>
        <taxon>Nocardiaceae</taxon>
        <taxon>Nocardia</taxon>
    </lineage>
</organism>
<dbReference type="EMBL" id="JBHSQN010000002">
    <property type="protein sequence ID" value="MFC6010281.1"/>
    <property type="molecule type" value="Genomic_DNA"/>
</dbReference>